<feature type="region of interest" description="Disordered" evidence="21">
    <location>
        <begin position="294"/>
        <end position="314"/>
    </location>
</feature>
<evidence type="ECO:0000256" key="7">
    <source>
        <dbReference type="ARBA" id="ARBA00022723"/>
    </source>
</evidence>
<evidence type="ECO:0000256" key="17">
    <source>
        <dbReference type="ARBA" id="ARBA00049447"/>
    </source>
</evidence>
<dbReference type="InterPro" id="IPR000571">
    <property type="entry name" value="Znf_CCCH"/>
</dbReference>
<dbReference type="AlphaFoldDB" id="A0A250X852"/>
<evidence type="ECO:0000256" key="11">
    <source>
        <dbReference type="ARBA" id="ARBA00022857"/>
    </source>
</evidence>
<evidence type="ECO:0000256" key="3">
    <source>
        <dbReference type="ARBA" id="ARBA00022630"/>
    </source>
</evidence>
<organism evidence="23 24">
    <name type="scientific">Chlamydomonas eustigma</name>
    <dbReference type="NCBI Taxonomy" id="1157962"/>
    <lineage>
        <taxon>Eukaryota</taxon>
        <taxon>Viridiplantae</taxon>
        <taxon>Chlorophyta</taxon>
        <taxon>core chlorophytes</taxon>
        <taxon>Chlorophyceae</taxon>
        <taxon>CS clade</taxon>
        <taxon>Chlamydomonadales</taxon>
        <taxon>Chlamydomonadaceae</taxon>
        <taxon>Chlamydomonas</taxon>
    </lineage>
</organism>
<keyword evidence="3 20" id="KW-0285">Flavoprotein</keyword>
<dbReference type="GO" id="GO:0050660">
    <property type="term" value="F:flavin adenine dinucleotide binding"/>
    <property type="evidence" value="ECO:0007669"/>
    <property type="project" value="UniProtKB-UniRule"/>
</dbReference>
<evidence type="ECO:0000256" key="19">
    <source>
        <dbReference type="PROSITE-ProRule" id="PRU00723"/>
    </source>
</evidence>
<keyword evidence="6 20" id="KW-0819">tRNA processing</keyword>
<dbReference type="CDD" id="cd02801">
    <property type="entry name" value="DUS_like_FMN"/>
    <property type="match status" value="1"/>
</dbReference>
<dbReference type="GO" id="GO:0006397">
    <property type="term" value="P:mRNA processing"/>
    <property type="evidence" value="ECO:0007669"/>
    <property type="project" value="UniProtKB-KW"/>
</dbReference>
<evidence type="ECO:0000256" key="8">
    <source>
        <dbReference type="ARBA" id="ARBA00022737"/>
    </source>
</evidence>
<dbReference type="InterPro" id="IPR018517">
    <property type="entry name" value="tRNA_hU_synthase_CS"/>
</dbReference>
<keyword evidence="12 20" id="KW-0560">Oxidoreductase</keyword>
<evidence type="ECO:0000256" key="2">
    <source>
        <dbReference type="ARBA" id="ARBA00012376"/>
    </source>
</evidence>
<evidence type="ECO:0000256" key="21">
    <source>
        <dbReference type="SAM" id="MobiDB-lite"/>
    </source>
</evidence>
<keyword evidence="7 19" id="KW-0479">Metal-binding</keyword>
<keyword evidence="5" id="KW-0507">mRNA processing</keyword>
<feature type="zinc finger region" description="C3H1-type" evidence="19">
    <location>
        <begin position="101"/>
        <end position="125"/>
    </location>
</feature>
<dbReference type="PROSITE" id="PS50103">
    <property type="entry name" value="ZF_C3H1"/>
    <property type="match status" value="2"/>
</dbReference>
<comment type="catalytic activity">
    <reaction evidence="15">
        <text>5,6-dihydrouridine(47) in tRNA + NAD(+) = uridine(47) in tRNA + NADH + H(+)</text>
        <dbReference type="Rhea" id="RHEA:53364"/>
        <dbReference type="Rhea" id="RHEA-COMP:13539"/>
        <dbReference type="Rhea" id="RHEA-COMP:13540"/>
        <dbReference type="ChEBI" id="CHEBI:15378"/>
        <dbReference type="ChEBI" id="CHEBI:57540"/>
        <dbReference type="ChEBI" id="CHEBI:57945"/>
        <dbReference type="ChEBI" id="CHEBI:65315"/>
        <dbReference type="ChEBI" id="CHEBI:74443"/>
        <dbReference type="EC" id="1.3.1.89"/>
    </reaction>
    <physiologicalReaction direction="right-to-left" evidence="15">
        <dbReference type="Rhea" id="RHEA:53366"/>
    </physiologicalReaction>
</comment>
<dbReference type="EC" id="1.3.1.-" evidence="20"/>
<protein>
    <recommendedName>
        <fullName evidence="2 20">tRNA-dihydrouridine(47) synthase [NAD(P)(+)]</fullName>
        <ecNumber evidence="20">1.3.1.-</ecNumber>
    </recommendedName>
    <alternativeName>
        <fullName evidence="20">tRNA-dihydrouridine synthase 3</fullName>
    </alternativeName>
</protein>
<evidence type="ECO:0000256" key="12">
    <source>
        <dbReference type="ARBA" id="ARBA00023002"/>
    </source>
</evidence>
<accession>A0A250X852</accession>
<evidence type="ECO:0000256" key="5">
    <source>
        <dbReference type="ARBA" id="ARBA00022664"/>
    </source>
</evidence>
<keyword evidence="11" id="KW-0521">NADP</keyword>
<dbReference type="Pfam" id="PF01207">
    <property type="entry name" value="Dus"/>
    <property type="match status" value="1"/>
</dbReference>
<comment type="catalytic activity">
    <reaction evidence="16">
        <text>a 5,6-dihydrouridine in mRNA + NAD(+) = a uridine in mRNA + NADH + H(+)</text>
        <dbReference type="Rhea" id="RHEA:69851"/>
        <dbReference type="Rhea" id="RHEA-COMP:14658"/>
        <dbReference type="Rhea" id="RHEA-COMP:17789"/>
        <dbReference type="ChEBI" id="CHEBI:15378"/>
        <dbReference type="ChEBI" id="CHEBI:57540"/>
        <dbReference type="ChEBI" id="CHEBI:57945"/>
        <dbReference type="ChEBI" id="CHEBI:65315"/>
        <dbReference type="ChEBI" id="CHEBI:74443"/>
    </reaction>
    <physiologicalReaction direction="right-to-left" evidence="16">
        <dbReference type="Rhea" id="RHEA:69853"/>
    </physiologicalReaction>
</comment>
<dbReference type="InterPro" id="IPR035587">
    <property type="entry name" value="DUS-like_FMN-bd"/>
</dbReference>
<feature type="region of interest" description="Disordered" evidence="21">
    <location>
        <begin position="740"/>
        <end position="779"/>
    </location>
</feature>
<sequence length="779" mass="85710">MPQSDEKPILSPEELIAKGICPVKPEYIRQISKVVQDAVTGAGQGTNGKSKSKIKKERKQHKKLELCQAYLSGTCRYEEKCRFNHDIETFAKQKPEDLPGSCPFLNTGSCPYGISCRWAGSHTFSSPSQDILNKVLKEKKSNGSDHEVTSTVTVPQVEVQDVRGGKEATGDTVLIPSRDGCIELSVASVVDKTINNLEKDLQSKLWKGRYDFQRADNVLHALGLRIGHKIGAADQKRRSQNPDGEEGQVGGKRSKTEASGAVMEDGCNGVASVTPAAGGGSSQDCLMAAEELERETMQASKDPGSTSGTCPDSAAVDVSQPLRDPELRTEGSDFVVSSASGTTSYLPTPHTAEPYEAIGVSDGQHEHLSSKPHLEDKALWRHVHTETLLRTCEKKVLDFRGKSYLAPLTTVGNLPFRRICKGLGADITCGEMAMATNLLQGQASEWALLKRHPCEDIFGVQICGGYPDALARTAQLIDENLSVDFVDVNMGCPIDIVCDRSAGSSLLLKPKRIEEIARAMSRSMDCPLTLKTRKGYYDGNDMAHTFIPQVRSWGAVALTLHGRTRQQRYSRQADWEYISKCGRESPDLQLIGNGDVFSYEDWNAHLTASDSALSTCMIGRGALIKPWIFTEIKEQRHWDISAGERFDLIKKFCSHGLEHWGSDARGVENTRRFLLEWLSYLCRYVPVGLLEVVPQQLHWRPPPLKGRNDLETLLSSDSAADWVRISEMLLGPVPEGFTFSPKHKSSSYTEASAVEHNGKSSSYTEASAVEHNGKRDQQA</sequence>
<dbReference type="PANTHER" id="PTHR45846">
    <property type="entry name" value="TRNA-DIHYDROURIDINE(47) SYNTHASE [NAD(P)(+)]-LIKE"/>
    <property type="match status" value="1"/>
</dbReference>
<feature type="region of interest" description="Disordered" evidence="21">
    <location>
        <begin position="232"/>
        <end position="261"/>
    </location>
</feature>
<dbReference type="SMART" id="SM00356">
    <property type="entry name" value="ZnF_C3H1"/>
    <property type="match status" value="2"/>
</dbReference>
<dbReference type="SUPFAM" id="SSF90229">
    <property type="entry name" value="CCCH zinc finger"/>
    <property type="match status" value="1"/>
</dbReference>
<dbReference type="OrthoDB" id="259935at2759"/>
<evidence type="ECO:0000256" key="4">
    <source>
        <dbReference type="ARBA" id="ARBA00022643"/>
    </source>
</evidence>
<evidence type="ECO:0000256" key="15">
    <source>
        <dbReference type="ARBA" id="ARBA00048266"/>
    </source>
</evidence>
<keyword evidence="13" id="KW-0520">NAD</keyword>
<feature type="compositionally biased region" description="Polar residues" evidence="21">
    <location>
        <begin position="297"/>
        <end position="310"/>
    </location>
</feature>
<keyword evidence="10 19" id="KW-0862">Zinc</keyword>
<evidence type="ECO:0000256" key="18">
    <source>
        <dbReference type="ARBA" id="ARBA00049513"/>
    </source>
</evidence>
<evidence type="ECO:0000313" key="23">
    <source>
        <dbReference type="EMBL" id="GAX79261.1"/>
    </source>
</evidence>
<dbReference type="Gene3D" id="3.20.20.70">
    <property type="entry name" value="Aldolase class I"/>
    <property type="match status" value="1"/>
</dbReference>
<dbReference type="InterPro" id="IPR036855">
    <property type="entry name" value="Znf_CCCH_sf"/>
</dbReference>
<comment type="catalytic activity">
    <reaction evidence="17">
        <text>a 5,6-dihydrouridine in mRNA + NADP(+) = a uridine in mRNA + NADPH + H(+)</text>
        <dbReference type="Rhea" id="RHEA:69855"/>
        <dbReference type="Rhea" id="RHEA-COMP:14658"/>
        <dbReference type="Rhea" id="RHEA-COMP:17789"/>
        <dbReference type="ChEBI" id="CHEBI:15378"/>
        <dbReference type="ChEBI" id="CHEBI:57783"/>
        <dbReference type="ChEBI" id="CHEBI:58349"/>
        <dbReference type="ChEBI" id="CHEBI:65315"/>
        <dbReference type="ChEBI" id="CHEBI:74443"/>
    </reaction>
    <physiologicalReaction direction="right-to-left" evidence="17">
        <dbReference type="Rhea" id="RHEA:69857"/>
    </physiologicalReaction>
</comment>
<evidence type="ECO:0000256" key="10">
    <source>
        <dbReference type="ARBA" id="ARBA00022833"/>
    </source>
</evidence>
<dbReference type="Proteomes" id="UP000232323">
    <property type="component" value="Unassembled WGS sequence"/>
</dbReference>
<keyword evidence="4 20" id="KW-0288">FMN</keyword>
<gene>
    <name evidence="23" type="ORF">CEUSTIGMA_g6701.t1</name>
</gene>
<comment type="function">
    <text evidence="14">Catalyzes the synthesis of dihydrouridine, a modified base found in the D-loop of most tRNAs. Specifically modifies U47 in cytoplasmic tRNAs. Catalyzes the synthesis of dihydrouridine in some mRNAs, thereby affecting their translation.</text>
</comment>
<evidence type="ECO:0000256" key="1">
    <source>
        <dbReference type="ARBA" id="ARBA00001917"/>
    </source>
</evidence>
<keyword evidence="9 19" id="KW-0863">Zinc-finger</keyword>
<feature type="zinc finger region" description="C3H1-type" evidence="19">
    <location>
        <begin position="62"/>
        <end position="88"/>
    </location>
</feature>
<dbReference type="SUPFAM" id="SSF51395">
    <property type="entry name" value="FMN-linked oxidoreductases"/>
    <property type="match status" value="1"/>
</dbReference>
<keyword evidence="24" id="KW-1185">Reference proteome</keyword>
<evidence type="ECO:0000256" key="14">
    <source>
        <dbReference type="ARBA" id="ARBA00045934"/>
    </source>
</evidence>
<dbReference type="GO" id="GO:0102265">
    <property type="term" value="F:tRNA-dihydrouridine47 synthase activity"/>
    <property type="evidence" value="ECO:0007669"/>
    <property type="project" value="UniProtKB-EC"/>
</dbReference>
<comment type="cofactor">
    <cofactor evidence="1 20">
        <name>FMN</name>
        <dbReference type="ChEBI" id="CHEBI:58210"/>
    </cofactor>
</comment>
<evidence type="ECO:0000313" key="24">
    <source>
        <dbReference type="Proteomes" id="UP000232323"/>
    </source>
</evidence>
<dbReference type="GO" id="GO:0003723">
    <property type="term" value="F:RNA binding"/>
    <property type="evidence" value="ECO:0007669"/>
    <property type="project" value="TreeGrafter"/>
</dbReference>
<dbReference type="Pfam" id="PF25585">
    <property type="entry name" value="zf-CCCH_DUS3L"/>
    <property type="match status" value="1"/>
</dbReference>
<dbReference type="GO" id="GO:0008270">
    <property type="term" value="F:zinc ion binding"/>
    <property type="evidence" value="ECO:0007669"/>
    <property type="project" value="UniProtKB-KW"/>
</dbReference>
<dbReference type="InterPro" id="IPR013785">
    <property type="entry name" value="Aldolase_TIM"/>
</dbReference>
<evidence type="ECO:0000256" key="9">
    <source>
        <dbReference type="ARBA" id="ARBA00022771"/>
    </source>
</evidence>
<comment type="caution">
    <text evidence="23">The sequence shown here is derived from an EMBL/GenBank/DDBJ whole genome shotgun (WGS) entry which is preliminary data.</text>
</comment>
<dbReference type="PANTHER" id="PTHR45846:SF1">
    <property type="entry name" value="TRNA-DIHYDROURIDINE(47) SYNTHASE [NAD(P)(+)]-LIKE"/>
    <property type="match status" value="1"/>
</dbReference>
<evidence type="ECO:0000259" key="22">
    <source>
        <dbReference type="PROSITE" id="PS50103"/>
    </source>
</evidence>
<evidence type="ECO:0000256" key="20">
    <source>
        <dbReference type="RuleBase" id="RU291113"/>
    </source>
</evidence>
<reference evidence="23 24" key="1">
    <citation type="submission" date="2017-08" db="EMBL/GenBank/DDBJ databases">
        <title>Acidophilic green algal genome provides insights into adaptation to an acidic environment.</title>
        <authorList>
            <person name="Hirooka S."/>
            <person name="Hirose Y."/>
            <person name="Kanesaki Y."/>
            <person name="Higuchi S."/>
            <person name="Fujiwara T."/>
            <person name="Onuma R."/>
            <person name="Era A."/>
            <person name="Ohbayashi R."/>
            <person name="Uzuka A."/>
            <person name="Nozaki H."/>
            <person name="Yoshikawa H."/>
            <person name="Miyagishima S.Y."/>
        </authorList>
    </citation>
    <scope>NUCLEOTIDE SEQUENCE [LARGE SCALE GENOMIC DNA]</scope>
    <source>
        <strain evidence="23 24">NIES-2499</strain>
    </source>
</reference>
<evidence type="ECO:0000256" key="13">
    <source>
        <dbReference type="ARBA" id="ARBA00023027"/>
    </source>
</evidence>
<proteinExistence type="inferred from homology"/>
<evidence type="ECO:0000256" key="6">
    <source>
        <dbReference type="ARBA" id="ARBA00022694"/>
    </source>
</evidence>
<dbReference type="FunFam" id="3.20.20.70:FF:000067">
    <property type="entry name" value="tRNA-dihydrouridine(47) synthase [NAD(P)(+)]"/>
    <property type="match status" value="1"/>
</dbReference>
<comment type="catalytic activity">
    <reaction evidence="18">
        <text>5,6-dihydrouridine(47) in tRNA + NADP(+) = uridine(47) in tRNA + NADPH + H(+)</text>
        <dbReference type="Rhea" id="RHEA:53360"/>
        <dbReference type="Rhea" id="RHEA-COMP:13539"/>
        <dbReference type="Rhea" id="RHEA-COMP:13540"/>
        <dbReference type="ChEBI" id="CHEBI:15378"/>
        <dbReference type="ChEBI" id="CHEBI:57783"/>
        <dbReference type="ChEBI" id="CHEBI:58349"/>
        <dbReference type="ChEBI" id="CHEBI:65315"/>
        <dbReference type="ChEBI" id="CHEBI:74443"/>
        <dbReference type="EC" id="1.3.1.89"/>
    </reaction>
    <physiologicalReaction direction="right-to-left" evidence="18">
        <dbReference type="Rhea" id="RHEA:53362"/>
    </physiologicalReaction>
</comment>
<dbReference type="EMBL" id="BEGY01000040">
    <property type="protein sequence ID" value="GAX79261.1"/>
    <property type="molecule type" value="Genomic_DNA"/>
</dbReference>
<dbReference type="GO" id="GO:0106414">
    <property type="term" value="F:mRNA dihydrouridine synthase activity"/>
    <property type="evidence" value="ECO:0007669"/>
    <property type="project" value="RHEA"/>
</dbReference>
<keyword evidence="8" id="KW-0677">Repeat</keyword>
<dbReference type="Gene3D" id="4.10.1000.10">
    <property type="entry name" value="Zinc finger, CCCH-type"/>
    <property type="match status" value="1"/>
</dbReference>
<feature type="domain" description="C3H1-type" evidence="22">
    <location>
        <begin position="101"/>
        <end position="125"/>
    </location>
</feature>
<dbReference type="STRING" id="1157962.A0A250X852"/>
<evidence type="ECO:0000256" key="16">
    <source>
        <dbReference type="ARBA" id="ARBA00048342"/>
    </source>
</evidence>
<feature type="domain" description="C3H1-type" evidence="22">
    <location>
        <begin position="62"/>
        <end position="88"/>
    </location>
</feature>
<feature type="region of interest" description="Disordered" evidence="21">
    <location>
        <begin position="38"/>
        <end position="57"/>
    </location>
</feature>
<comment type="similarity">
    <text evidence="20">Belongs to the dus family. Dus3 subfamily.</text>
</comment>
<dbReference type="PROSITE" id="PS01136">
    <property type="entry name" value="UPF0034"/>
    <property type="match status" value="1"/>
</dbReference>
<name>A0A250X852_9CHLO</name>